<evidence type="ECO:0000313" key="2">
    <source>
        <dbReference type="Proteomes" id="UP001060085"/>
    </source>
</evidence>
<organism evidence="1 2">
    <name type="scientific">Catharanthus roseus</name>
    <name type="common">Madagascar periwinkle</name>
    <name type="synonym">Vinca rosea</name>
    <dbReference type="NCBI Taxonomy" id="4058"/>
    <lineage>
        <taxon>Eukaryota</taxon>
        <taxon>Viridiplantae</taxon>
        <taxon>Streptophyta</taxon>
        <taxon>Embryophyta</taxon>
        <taxon>Tracheophyta</taxon>
        <taxon>Spermatophyta</taxon>
        <taxon>Magnoliopsida</taxon>
        <taxon>eudicotyledons</taxon>
        <taxon>Gunneridae</taxon>
        <taxon>Pentapetalae</taxon>
        <taxon>asterids</taxon>
        <taxon>lamiids</taxon>
        <taxon>Gentianales</taxon>
        <taxon>Apocynaceae</taxon>
        <taxon>Rauvolfioideae</taxon>
        <taxon>Vinceae</taxon>
        <taxon>Catharanthinae</taxon>
        <taxon>Catharanthus</taxon>
    </lineage>
</organism>
<dbReference type="Proteomes" id="UP001060085">
    <property type="component" value="Linkage Group LG01"/>
</dbReference>
<accession>A0ACC0CBL1</accession>
<sequence>MIPKKSKEFQIDSAVACPCGAAEAVTVRSRSSRTMKSPANYSADIDKDLDDAALWAVIDSAAAASLVPASTTKSRKPLYLKYATPISISNPSPQIISPENSRIRHNYSDGDAFQEPWIQQNHMPNKIARVKTPCISELNETSPPPLAMVKHVQRTPASPSMFFSPETRGLSVTVSNNSPKVSDYSPGTSMKYEEREKENSIRHSLSGQFPSVSLFKEYQNSAMAILEKSDYTMISGHPFIKKSGWRKIAFYFNLSFEIKDKTIEFDDNRNVQRAEFVVRAHMQGGRFSDGWGSCDRREKKFLKPNNDIPSTAETRAKNKACQDLLGIGEYRSGANQSHR</sequence>
<gene>
    <name evidence="1" type="ORF">M9H77_03570</name>
</gene>
<proteinExistence type="predicted"/>
<dbReference type="EMBL" id="CM044701">
    <property type="protein sequence ID" value="KAI5682342.1"/>
    <property type="molecule type" value="Genomic_DNA"/>
</dbReference>
<protein>
    <submittedName>
        <fullName evidence="1">Uncharacterized protein</fullName>
    </submittedName>
</protein>
<name>A0ACC0CBL1_CATRO</name>
<reference evidence="2" key="1">
    <citation type="journal article" date="2023" name="Nat. Plants">
        <title>Single-cell RNA sequencing provides a high-resolution roadmap for understanding the multicellular compartmentation of specialized metabolism.</title>
        <authorList>
            <person name="Sun S."/>
            <person name="Shen X."/>
            <person name="Li Y."/>
            <person name="Li Y."/>
            <person name="Wang S."/>
            <person name="Li R."/>
            <person name="Zhang H."/>
            <person name="Shen G."/>
            <person name="Guo B."/>
            <person name="Wei J."/>
            <person name="Xu J."/>
            <person name="St-Pierre B."/>
            <person name="Chen S."/>
            <person name="Sun C."/>
        </authorList>
    </citation>
    <scope>NUCLEOTIDE SEQUENCE [LARGE SCALE GENOMIC DNA]</scope>
</reference>
<evidence type="ECO:0000313" key="1">
    <source>
        <dbReference type="EMBL" id="KAI5682342.1"/>
    </source>
</evidence>
<comment type="caution">
    <text evidence="1">The sequence shown here is derived from an EMBL/GenBank/DDBJ whole genome shotgun (WGS) entry which is preliminary data.</text>
</comment>
<keyword evidence="2" id="KW-1185">Reference proteome</keyword>